<protein>
    <recommendedName>
        <fullName evidence="3">LysM domain-containing protein</fullName>
    </recommendedName>
</protein>
<accession>A0A7W7WPA3</accession>
<dbReference type="SMART" id="SM00257">
    <property type="entry name" value="LysM"/>
    <property type="match status" value="1"/>
</dbReference>
<dbReference type="RefSeq" id="WP_184534751.1">
    <property type="nucleotide sequence ID" value="NZ_JACHJW010000001.1"/>
</dbReference>
<evidence type="ECO:0000256" key="2">
    <source>
        <dbReference type="SAM" id="Phobius"/>
    </source>
</evidence>
<keyword evidence="2" id="KW-1133">Transmembrane helix</keyword>
<feature type="region of interest" description="Disordered" evidence="1">
    <location>
        <begin position="330"/>
        <end position="352"/>
    </location>
</feature>
<comment type="caution">
    <text evidence="4">The sequence shown here is derived from an EMBL/GenBank/DDBJ whole genome shotgun (WGS) entry which is preliminary data.</text>
</comment>
<dbReference type="InterPro" id="IPR018392">
    <property type="entry name" value="LysM"/>
</dbReference>
<proteinExistence type="predicted"/>
<dbReference type="PROSITE" id="PS51782">
    <property type="entry name" value="LYSM"/>
    <property type="match status" value="1"/>
</dbReference>
<evidence type="ECO:0000313" key="4">
    <source>
        <dbReference type="EMBL" id="MBB4958700.1"/>
    </source>
</evidence>
<feature type="transmembrane region" description="Helical" evidence="2">
    <location>
        <begin position="71"/>
        <end position="95"/>
    </location>
</feature>
<keyword evidence="2" id="KW-0812">Transmembrane</keyword>
<dbReference type="SUPFAM" id="SSF54106">
    <property type="entry name" value="LysM domain"/>
    <property type="match status" value="1"/>
</dbReference>
<dbReference type="InterPro" id="IPR036779">
    <property type="entry name" value="LysM_dom_sf"/>
</dbReference>
<dbReference type="Pfam" id="PF01476">
    <property type="entry name" value="LysM"/>
    <property type="match status" value="1"/>
</dbReference>
<feature type="region of interest" description="Disordered" evidence="1">
    <location>
        <begin position="237"/>
        <end position="285"/>
    </location>
</feature>
<keyword evidence="5" id="KW-1185">Reference proteome</keyword>
<name>A0A7W7WPA3_9ACTN</name>
<sequence>MPTAHVSAVRPTVARRFGQIVTGLAALVVLLGLLVGAPVALAALAGNPLPDHLPGLDEITATLTSRDDGQLFLRALAIVGWAGWASFALSVLVELPARIRRRPAPRLPGLSRQQRAAAALVGSIALIAVASPAAAAAAPATVVATAAVPAGPASRTVPAGGAVHRLAVTSQVPHSEPVYRVEEDDYLGHISGRYLGNFDRYRELAKLNKIRDPNRIRPGQLLRLPTDAADRGVRAHATGLVAVPPPPGTRPTGPKPGAPGAPVAGPGASPTGSPSTGETPGRQRPEEATLAIGAARPGQVDQLNRPLAVSAVLTVASIVGAQIGAVLGLRRRPADRRPANTRAVSTGRHRRD</sequence>
<dbReference type="AlphaFoldDB" id="A0A7W7WPA3"/>
<evidence type="ECO:0000256" key="1">
    <source>
        <dbReference type="SAM" id="MobiDB-lite"/>
    </source>
</evidence>
<keyword evidence="2" id="KW-0472">Membrane</keyword>
<reference evidence="4 5" key="1">
    <citation type="submission" date="2020-08" db="EMBL/GenBank/DDBJ databases">
        <title>Sequencing the genomes of 1000 actinobacteria strains.</title>
        <authorList>
            <person name="Klenk H.-P."/>
        </authorList>
    </citation>
    <scope>NUCLEOTIDE SEQUENCE [LARGE SCALE GENOMIC DNA]</scope>
    <source>
        <strain evidence="4 5">DSM 45886</strain>
    </source>
</reference>
<dbReference type="Gene3D" id="3.10.350.10">
    <property type="entry name" value="LysM domain"/>
    <property type="match status" value="1"/>
</dbReference>
<evidence type="ECO:0000313" key="5">
    <source>
        <dbReference type="Proteomes" id="UP000578819"/>
    </source>
</evidence>
<feature type="compositionally biased region" description="Low complexity" evidence="1">
    <location>
        <begin position="260"/>
        <end position="280"/>
    </location>
</feature>
<gene>
    <name evidence="4" type="ORF">FHR38_002433</name>
</gene>
<feature type="transmembrane region" description="Helical" evidence="2">
    <location>
        <begin position="307"/>
        <end position="329"/>
    </location>
</feature>
<feature type="transmembrane region" description="Helical" evidence="2">
    <location>
        <begin position="116"/>
        <end position="138"/>
    </location>
</feature>
<dbReference type="EMBL" id="JACHJW010000001">
    <property type="protein sequence ID" value="MBB4958700.1"/>
    <property type="molecule type" value="Genomic_DNA"/>
</dbReference>
<dbReference type="Proteomes" id="UP000578819">
    <property type="component" value="Unassembled WGS sequence"/>
</dbReference>
<evidence type="ECO:0000259" key="3">
    <source>
        <dbReference type="PROSITE" id="PS51782"/>
    </source>
</evidence>
<feature type="domain" description="LysM" evidence="3">
    <location>
        <begin position="177"/>
        <end position="224"/>
    </location>
</feature>
<organism evidence="4 5">
    <name type="scientific">Micromonospora polyrhachis</name>
    <dbReference type="NCBI Taxonomy" id="1282883"/>
    <lineage>
        <taxon>Bacteria</taxon>
        <taxon>Bacillati</taxon>
        <taxon>Actinomycetota</taxon>
        <taxon>Actinomycetes</taxon>
        <taxon>Micromonosporales</taxon>
        <taxon>Micromonosporaceae</taxon>
        <taxon>Micromonospora</taxon>
    </lineage>
</organism>
<feature type="transmembrane region" description="Helical" evidence="2">
    <location>
        <begin position="20"/>
        <end position="45"/>
    </location>
</feature>
<feature type="compositionally biased region" description="Pro residues" evidence="1">
    <location>
        <begin position="243"/>
        <end position="259"/>
    </location>
</feature>
<dbReference type="CDD" id="cd00118">
    <property type="entry name" value="LysM"/>
    <property type="match status" value="1"/>
</dbReference>